<accession>A0AAE1H965</accession>
<dbReference type="AlphaFoldDB" id="A0AAE1H965"/>
<reference evidence="1" key="1">
    <citation type="submission" date="2021-07" db="EMBL/GenBank/DDBJ databases">
        <authorList>
            <person name="Catto M.A."/>
            <person name="Jacobson A."/>
            <person name="Kennedy G."/>
            <person name="Labadie P."/>
            <person name="Hunt B.G."/>
            <person name="Srinivasan R."/>
        </authorList>
    </citation>
    <scope>NUCLEOTIDE SEQUENCE</scope>
    <source>
        <strain evidence="1">PL_HMW_Pooled</strain>
        <tissue evidence="1">Head</tissue>
    </source>
</reference>
<dbReference type="EMBL" id="JAHWGI010000537">
    <property type="protein sequence ID" value="KAK3916516.1"/>
    <property type="molecule type" value="Genomic_DNA"/>
</dbReference>
<evidence type="ECO:0000313" key="1">
    <source>
        <dbReference type="EMBL" id="KAK3916516.1"/>
    </source>
</evidence>
<evidence type="ECO:0000313" key="2">
    <source>
        <dbReference type="Proteomes" id="UP001219518"/>
    </source>
</evidence>
<protein>
    <submittedName>
        <fullName evidence="1">Endo-alpha-N-acetylgalactosaminidase</fullName>
    </submittedName>
</protein>
<organism evidence="1 2">
    <name type="scientific">Frankliniella fusca</name>
    <dbReference type="NCBI Taxonomy" id="407009"/>
    <lineage>
        <taxon>Eukaryota</taxon>
        <taxon>Metazoa</taxon>
        <taxon>Ecdysozoa</taxon>
        <taxon>Arthropoda</taxon>
        <taxon>Hexapoda</taxon>
        <taxon>Insecta</taxon>
        <taxon>Pterygota</taxon>
        <taxon>Neoptera</taxon>
        <taxon>Paraneoptera</taxon>
        <taxon>Thysanoptera</taxon>
        <taxon>Terebrantia</taxon>
        <taxon>Thripoidea</taxon>
        <taxon>Thripidae</taxon>
        <taxon>Frankliniella</taxon>
    </lineage>
</organism>
<dbReference type="PANTHER" id="PTHR10773:SF19">
    <property type="match status" value="1"/>
</dbReference>
<name>A0AAE1H965_9NEOP</name>
<comment type="caution">
    <text evidence="1">The sequence shown here is derived from an EMBL/GenBank/DDBJ whole genome shotgun (WGS) entry which is preliminary data.</text>
</comment>
<dbReference type="PANTHER" id="PTHR10773">
    <property type="entry name" value="DNA-DIRECTED RNA POLYMERASES I, II, AND III SUBUNIT RPABC2"/>
    <property type="match status" value="1"/>
</dbReference>
<dbReference type="Proteomes" id="UP001219518">
    <property type="component" value="Unassembled WGS sequence"/>
</dbReference>
<proteinExistence type="predicted"/>
<sequence>MVSVLPLYGAPEVQTICAPLTASPNVAGRWNVSELTDLQCAPLQLNGPSIRCSPSLPEWDVGQMLPPVKHPVKRALFLNESELDDNELPSFITISDRGQRRPGAACSAGSPDIGAQIDSQENFNILDSTNSSDLGGLFADTAGQNVSCFGQNTPTKATVGRRDSTDGNNMLHSTNGSDIDSSFAATTRPNLTHIGLTTPTEVTAGRRNLTDSNEIFDITDTPYCGGSFESSSPAVNADRLEEVAPNAPKKRRVLPRKNAKKRIVVPGGWAQEKAKVAFNAGVAHVTPKGAVKLKRKMRAGCHLRCRKCKERVSQEERELIFTNFWKLASVHRKRDYITRAVTTKKPQSCSTTPARARKSVRCYTLTIKRGTQEKKIIVCKKMFLDTLGIQDCWVETALKKRGDTGLSPDKRGKHGNRPHRISEDILASVRRHINLFPRVPSHYTREKSKREYLEPHIKSVERMHRIYVIWAKRQNIEKIATLSTYRKVFNQEFNLGFFMPKKDQCETCNKWKNCKDQAERRKMVKDYATHLKNKKLVRQLKKQDKASADELKCVACFDLQKVLPCPRSETSVFFYCNKLSLYNFTVFDLRLMEGHCYLWTEVDALKGSNEIGSNLYNFISGKVEEGVKEFVFWSDSPTGQNRNRMIFCMHMLAAARLKVKITHRFLESGHSYSEADSMHARIELEAQMKEIFTPDEWIKLIKEAKQDGKPYIINRLENENVSDLHYLVDRQNWEKNTNKEKVQWSKVREVVTDWKSPSTVFYRYNFTDQLKTVKVTMKDGIDLDLNTFVPPCAYQSKIPLPERKKKDLRSLCQKKAIPTKYHPVFDRYCAI</sequence>
<gene>
    <name evidence="1" type="ORF">KUF71_006287</name>
</gene>
<reference evidence="1" key="2">
    <citation type="journal article" date="2023" name="BMC Genomics">
        <title>Pest status, molecular evolution, and epigenetic factors derived from the genome assembly of Frankliniella fusca, a thysanopteran phytovirus vector.</title>
        <authorList>
            <person name="Catto M.A."/>
            <person name="Labadie P.E."/>
            <person name="Jacobson A.L."/>
            <person name="Kennedy G.G."/>
            <person name="Srinivasan R."/>
            <person name="Hunt B.G."/>
        </authorList>
    </citation>
    <scope>NUCLEOTIDE SEQUENCE</scope>
    <source>
        <strain evidence="1">PL_HMW_Pooled</strain>
    </source>
</reference>
<keyword evidence="2" id="KW-1185">Reference proteome</keyword>